<feature type="region of interest" description="Disordered" evidence="1">
    <location>
        <begin position="1"/>
        <end position="21"/>
    </location>
</feature>
<evidence type="ECO:0000256" key="1">
    <source>
        <dbReference type="SAM" id="MobiDB-lite"/>
    </source>
</evidence>
<feature type="compositionally biased region" description="Basic residues" evidence="1">
    <location>
        <begin position="10"/>
        <end position="21"/>
    </location>
</feature>
<proteinExistence type="predicted"/>
<organism evidence="2">
    <name type="scientific">Pseudomonas phage Pavpe01</name>
    <dbReference type="NCBI Taxonomy" id="3138545"/>
    <lineage>
        <taxon>Viruses</taxon>
    </lineage>
</organism>
<reference evidence="2" key="1">
    <citation type="journal article" date="2024" name="J. Gen. Virol.">
        <title>Novel phages of Pseudomonas syringae unveil numerous potential auxiliary metabolic genes.</title>
        <authorList>
            <person name="Feltin C."/>
            <person name="Garneau J.R."/>
            <person name="Morris C.E."/>
            <person name="Berard A."/>
            <person name="Torres-Barcelo C."/>
        </authorList>
    </citation>
    <scope>NUCLEOTIDE SEQUENCE</scope>
</reference>
<gene>
    <name evidence="2" type="ORF">Pavpe01_00002</name>
</gene>
<evidence type="ECO:0000313" key="2">
    <source>
        <dbReference type="EMBL" id="XAI69914.1"/>
    </source>
</evidence>
<name>A0AAU6W1B8_9VIRU</name>
<sequence length="229" mass="25832">MGTIRVRGPGPKKVHGNTGRTRKLAGTECTVLAVDECTEPTDIELRDYQLAAIEAAKAITEPPIEPVEVRIDNVRDILAVFGMVGEHERRGQGWHRTFIHIPQPSGIPLSIGRVMFQDGQYSHIKWYVNSYGDIGPLDFYMFGVTFYIATGIVLDAPAWSDLCDRATTAAQAEYEGKVEQRRLNPAYDRHGNHKRRRALSPPNPVKHVYRILNEYVESRVGRPFACLYI</sequence>
<protein>
    <submittedName>
        <fullName evidence="2">Uncharacterized protein</fullName>
    </submittedName>
</protein>
<dbReference type="EMBL" id="PP179316">
    <property type="protein sequence ID" value="XAI69914.1"/>
    <property type="molecule type" value="Genomic_DNA"/>
</dbReference>
<accession>A0AAU6W1B8</accession>